<dbReference type="Pfam" id="PF14289">
    <property type="entry name" value="DUF4369"/>
    <property type="match status" value="1"/>
</dbReference>
<dbReference type="PANTHER" id="PTHR42852:SF6">
    <property type="entry name" value="THIOL:DISULFIDE INTERCHANGE PROTEIN DSBE"/>
    <property type="match status" value="1"/>
</dbReference>
<dbReference type="KEGG" id="fak:FUA48_12115"/>
<sequence>MKKIFALTITLLVFFSFKYRTGNEYTIHGRVDSSFNGKKVYLAHNNTLSIIRDSCIIEKGKFLFNGVTEAPIAYALYFEGLERDNKVLLYLEKGDIKVNVNSKDISQSVVGGTLNNDALEKYRLLLSDTEKKHTAFMEKNSEKARRAEKENDTQTLMKITNEFMALYDEYIDARNSFLEKKPNSIVSADILLETFLESDGISITEIKTSFDKLGADAKESEAGKKLNILINRKLEGQITIKKILDSGKFPDFSGQTPNGKTLTLQQVLGKVTVIYFWASWDEASRERKSELIDLYNELHGKGLTIIGVSLDQDSEKWKNAVKEDKLVWHNISNLKGWDDPIVKKLGIYSIPTLIVLDKNGKLRFQSYAYWDEEIKINIIGLLDE</sequence>
<dbReference type="InterPro" id="IPR036249">
    <property type="entry name" value="Thioredoxin-like_sf"/>
</dbReference>
<organism evidence="6 7">
    <name type="scientific">Flavobacterium alkalisoli</name>
    <dbReference type="NCBI Taxonomy" id="2602769"/>
    <lineage>
        <taxon>Bacteria</taxon>
        <taxon>Pseudomonadati</taxon>
        <taxon>Bacteroidota</taxon>
        <taxon>Flavobacteriia</taxon>
        <taxon>Flavobacteriales</taxon>
        <taxon>Flavobacteriaceae</taxon>
        <taxon>Flavobacterium</taxon>
    </lineage>
</organism>
<feature type="domain" description="Thioredoxin" evidence="5">
    <location>
        <begin position="243"/>
        <end position="384"/>
    </location>
</feature>
<name>A0A5B9FTW7_9FLAO</name>
<evidence type="ECO:0000256" key="4">
    <source>
        <dbReference type="ARBA" id="ARBA00023284"/>
    </source>
</evidence>
<keyword evidence="7" id="KW-1185">Reference proteome</keyword>
<dbReference type="Gene3D" id="3.40.30.10">
    <property type="entry name" value="Glutaredoxin"/>
    <property type="match status" value="1"/>
</dbReference>
<dbReference type="PANTHER" id="PTHR42852">
    <property type="entry name" value="THIOL:DISULFIDE INTERCHANGE PROTEIN DSBE"/>
    <property type="match status" value="1"/>
</dbReference>
<dbReference type="EMBL" id="CP042831">
    <property type="protein sequence ID" value="QEE50294.1"/>
    <property type="molecule type" value="Genomic_DNA"/>
</dbReference>
<dbReference type="GO" id="GO:0030313">
    <property type="term" value="C:cell envelope"/>
    <property type="evidence" value="ECO:0007669"/>
    <property type="project" value="UniProtKB-SubCell"/>
</dbReference>
<keyword evidence="2" id="KW-0201">Cytochrome c-type biogenesis</keyword>
<dbReference type="InterPro" id="IPR012336">
    <property type="entry name" value="Thioredoxin-like_fold"/>
</dbReference>
<dbReference type="CDD" id="cd02966">
    <property type="entry name" value="TlpA_like_family"/>
    <property type="match status" value="1"/>
</dbReference>
<dbReference type="Proteomes" id="UP000321222">
    <property type="component" value="Chromosome"/>
</dbReference>
<evidence type="ECO:0000313" key="6">
    <source>
        <dbReference type="EMBL" id="QEE50294.1"/>
    </source>
</evidence>
<keyword evidence="4" id="KW-0676">Redox-active center</keyword>
<dbReference type="RefSeq" id="WP_147583770.1">
    <property type="nucleotide sequence ID" value="NZ_CP042831.1"/>
</dbReference>
<dbReference type="AlphaFoldDB" id="A0A5B9FTW7"/>
<evidence type="ECO:0000259" key="5">
    <source>
        <dbReference type="PROSITE" id="PS51352"/>
    </source>
</evidence>
<evidence type="ECO:0000256" key="3">
    <source>
        <dbReference type="ARBA" id="ARBA00023157"/>
    </source>
</evidence>
<dbReference type="Pfam" id="PF13905">
    <property type="entry name" value="Thioredoxin_8"/>
    <property type="match status" value="1"/>
</dbReference>
<evidence type="ECO:0000313" key="7">
    <source>
        <dbReference type="Proteomes" id="UP000321222"/>
    </source>
</evidence>
<dbReference type="SUPFAM" id="SSF52833">
    <property type="entry name" value="Thioredoxin-like"/>
    <property type="match status" value="1"/>
</dbReference>
<protein>
    <submittedName>
        <fullName evidence="6">AhpC/TSA family protein</fullName>
    </submittedName>
</protein>
<evidence type="ECO:0000256" key="2">
    <source>
        <dbReference type="ARBA" id="ARBA00022748"/>
    </source>
</evidence>
<evidence type="ECO:0000256" key="1">
    <source>
        <dbReference type="ARBA" id="ARBA00004196"/>
    </source>
</evidence>
<gene>
    <name evidence="6" type="ORF">FUA48_12115</name>
</gene>
<dbReference type="GO" id="GO:0017004">
    <property type="term" value="P:cytochrome complex assembly"/>
    <property type="evidence" value="ECO:0007669"/>
    <property type="project" value="UniProtKB-KW"/>
</dbReference>
<dbReference type="InterPro" id="IPR013766">
    <property type="entry name" value="Thioredoxin_domain"/>
</dbReference>
<dbReference type="PROSITE" id="PS51352">
    <property type="entry name" value="THIOREDOXIN_2"/>
    <property type="match status" value="1"/>
</dbReference>
<dbReference type="OrthoDB" id="1069091at2"/>
<dbReference type="InterPro" id="IPR025380">
    <property type="entry name" value="DUF4369"/>
</dbReference>
<keyword evidence="3" id="KW-1015">Disulfide bond</keyword>
<proteinExistence type="predicted"/>
<dbReference type="InterPro" id="IPR050553">
    <property type="entry name" value="Thioredoxin_ResA/DsbE_sf"/>
</dbReference>
<comment type="subcellular location">
    <subcellularLocation>
        <location evidence="1">Cell envelope</location>
    </subcellularLocation>
</comment>
<accession>A0A5B9FTW7</accession>
<reference evidence="6 7" key="1">
    <citation type="submission" date="2019-08" db="EMBL/GenBank/DDBJ databases">
        <title>Flavobacterium alkalisoli sp. nov., isolated from rhizosphere soil of Suaeda salsa.</title>
        <authorList>
            <person name="Sun J.-Q."/>
            <person name="Xu L."/>
        </authorList>
    </citation>
    <scope>NUCLEOTIDE SEQUENCE [LARGE SCALE GENOMIC DNA]</scope>
    <source>
        <strain evidence="6 7">XS-5</strain>
    </source>
</reference>